<evidence type="ECO:0000256" key="13">
    <source>
        <dbReference type="SAM" id="Phobius"/>
    </source>
</evidence>
<accession>A0A2T5BBT2</accession>
<gene>
    <name evidence="15" type="ORF">C7449_103453</name>
</gene>
<evidence type="ECO:0000256" key="6">
    <source>
        <dbReference type="ARBA" id="ARBA00022692"/>
    </source>
</evidence>
<evidence type="ECO:0000259" key="14">
    <source>
        <dbReference type="Pfam" id="PF01292"/>
    </source>
</evidence>
<evidence type="ECO:0000256" key="11">
    <source>
        <dbReference type="ARBA" id="ARBA00023136"/>
    </source>
</evidence>
<keyword evidence="8" id="KW-0249">Electron transport</keyword>
<dbReference type="InterPro" id="IPR052168">
    <property type="entry name" value="Cytochrome_b561_oxidase"/>
</dbReference>
<comment type="caution">
    <text evidence="15">The sequence shown here is derived from an EMBL/GenBank/DDBJ whole genome shotgun (WGS) entry which is preliminary data.</text>
</comment>
<dbReference type="PANTHER" id="PTHR30529">
    <property type="entry name" value="CYTOCHROME B561"/>
    <property type="match status" value="1"/>
</dbReference>
<evidence type="ECO:0000256" key="4">
    <source>
        <dbReference type="ARBA" id="ARBA00022475"/>
    </source>
</evidence>
<reference evidence="15 16" key="1">
    <citation type="submission" date="2018-04" db="EMBL/GenBank/DDBJ databases">
        <title>Genomic Encyclopedia of Type Strains, Phase IV (KMG-IV): sequencing the most valuable type-strain genomes for metagenomic binning, comparative biology and taxonomic classification.</title>
        <authorList>
            <person name="Goeker M."/>
        </authorList>
    </citation>
    <scope>NUCLEOTIDE SEQUENCE [LARGE SCALE GENOMIC DNA]</scope>
    <source>
        <strain evidence="15 16">DSM 7138</strain>
    </source>
</reference>
<keyword evidence="5" id="KW-0349">Heme</keyword>
<comment type="cofactor">
    <cofactor evidence="1">
        <name>heme b</name>
        <dbReference type="ChEBI" id="CHEBI:60344"/>
    </cofactor>
</comment>
<evidence type="ECO:0000256" key="7">
    <source>
        <dbReference type="ARBA" id="ARBA00022723"/>
    </source>
</evidence>
<feature type="transmembrane region" description="Helical" evidence="13">
    <location>
        <begin position="163"/>
        <end position="183"/>
    </location>
</feature>
<keyword evidence="3" id="KW-0813">Transport</keyword>
<feature type="transmembrane region" description="Helical" evidence="13">
    <location>
        <begin position="79"/>
        <end position="103"/>
    </location>
</feature>
<evidence type="ECO:0000313" key="16">
    <source>
        <dbReference type="Proteomes" id="UP000241247"/>
    </source>
</evidence>
<dbReference type="InterPro" id="IPR016174">
    <property type="entry name" value="Di-haem_cyt_TM"/>
</dbReference>
<comment type="similarity">
    <text evidence="12">Belongs to the cytochrome b561 family.</text>
</comment>
<evidence type="ECO:0000256" key="3">
    <source>
        <dbReference type="ARBA" id="ARBA00022448"/>
    </source>
</evidence>
<evidence type="ECO:0000256" key="5">
    <source>
        <dbReference type="ARBA" id="ARBA00022617"/>
    </source>
</evidence>
<dbReference type="Pfam" id="PF01292">
    <property type="entry name" value="Ni_hydr_CYTB"/>
    <property type="match status" value="1"/>
</dbReference>
<feature type="transmembrane region" description="Helical" evidence="13">
    <location>
        <begin position="129"/>
        <end position="148"/>
    </location>
</feature>
<feature type="transmembrane region" description="Helical" evidence="13">
    <location>
        <begin position="43"/>
        <end position="59"/>
    </location>
</feature>
<evidence type="ECO:0000256" key="8">
    <source>
        <dbReference type="ARBA" id="ARBA00022982"/>
    </source>
</evidence>
<comment type="subcellular location">
    <subcellularLocation>
        <location evidence="2">Cell membrane</location>
        <topology evidence="2">Multi-pass membrane protein</topology>
    </subcellularLocation>
</comment>
<keyword evidence="11 13" id="KW-0472">Membrane</keyword>
<feature type="domain" description="Cytochrome b561 bacterial/Ni-hydrogenase" evidence="14">
    <location>
        <begin position="37"/>
        <end position="194"/>
    </location>
</feature>
<protein>
    <submittedName>
        <fullName evidence="15">Cytochrome b561</fullName>
    </submittedName>
</protein>
<keyword evidence="10" id="KW-0408">Iron</keyword>
<dbReference type="GO" id="GO:0020037">
    <property type="term" value="F:heme binding"/>
    <property type="evidence" value="ECO:0007669"/>
    <property type="project" value="TreeGrafter"/>
</dbReference>
<keyword evidence="7" id="KW-0479">Metal-binding</keyword>
<name>A0A2T5BBT2_MYCDI</name>
<evidence type="ECO:0000256" key="10">
    <source>
        <dbReference type="ARBA" id="ARBA00023004"/>
    </source>
</evidence>
<dbReference type="Proteomes" id="UP000241247">
    <property type="component" value="Unassembled WGS sequence"/>
</dbReference>
<evidence type="ECO:0000313" key="15">
    <source>
        <dbReference type="EMBL" id="PTM96434.1"/>
    </source>
</evidence>
<keyword evidence="6 13" id="KW-0812">Transmembrane</keyword>
<evidence type="ECO:0000256" key="9">
    <source>
        <dbReference type="ARBA" id="ARBA00022989"/>
    </source>
</evidence>
<dbReference type="AlphaFoldDB" id="A0A2T5BBT2"/>
<dbReference type="Gene3D" id="1.20.950.20">
    <property type="entry name" value="Transmembrane di-heme cytochromes, Chain C"/>
    <property type="match status" value="1"/>
</dbReference>
<evidence type="ECO:0000256" key="1">
    <source>
        <dbReference type="ARBA" id="ARBA00001970"/>
    </source>
</evidence>
<proteinExistence type="inferred from homology"/>
<keyword evidence="9 13" id="KW-1133">Transmembrane helix</keyword>
<evidence type="ECO:0000256" key="2">
    <source>
        <dbReference type="ARBA" id="ARBA00004651"/>
    </source>
</evidence>
<organism evidence="15 16">
    <name type="scientific">Mycoplana dimorpha</name>
    <dbReference type="NCBI Taxonomy" id="28320"/>
    <lineage>
        <taxon>Bacteria</taxon>
        <taxon>Pseudomonadati</taxon>
        <taxon>Pseudomonadota</taxon>
        <taxon>Alphaproteobacteria</taxon>
        <taxon>Hyphomicrobiales</taxon>
        <taxon>Rhizobiaceae</taxon>
        <taxon>Mycoplana</taxon>
    </lineage>
</organism>
<dbReference type="InterPro" id="IPR011577">
    <property type="entry name" value="Cyt_b561_bac/Ni-Hgenase"/>
</dbReference>
<dbReference type="PANTHER" id="PTHR30529:SF6">
    <property type="entry name" value="BLL0291 PROTEIN"/>
    <property type="match status" value="1"/>
</dbReference>
<sequence>MLEAAACLSSRGFYFQEVVSLKLLIKGKKMSISTLSYSLSQRLVHWVMAALILFNLLFADDMHKLWRVVRTGGSPSTDQIAAANLHAYVGIAVLCLAIVRLVLRLALGAPEAPAEEPPLSRLAAKIAHATFYLLFFAMPLSGIAAYYFGVRSAADLHADPMKVLMWVLIVGHVAAVLVHQFYWKTALVQRMTRG</sequence>
<dbReference type="GO" id="GO:0046872">
    <property type="term" value="F:metal ion binding"/>
    <property type="evidence" value="ECO:0007669"/>
    <property type="project" value="UniProtKB-KW"/>
</dbReference>
<dbReference type="GO" id="GO:0005886">
    <property type="term" value="C:plasma membrane"/>
    <property type="evidence" value="ECO:0007669"/>
    <property type="project" value="UniProtKB-SubCell"/>
</dbReference>
<dbReference type="GO" id="GO:0022904">
    <property type="term" value="P:respiratory electron transport chain"/>
    <property type="evidence" value="ECO:0007669"/>
    <property type="project" value="InterPro"/>
</dbReference>
<evidence type="ECO:0000256" key="12">
    <source>
        <dbReference type="ARBA" id="ARBA00037975"/>
    </source>
</evidence>
<dbReference type="SUPFAM" id="SSF81342">
    <property type="entry name" value="Transmembrane di-heme cytochromes"/>
    <property type="match status" value="1"/>
</dbReference>
<keyword evidence="4" id="KW-1003">Cell membrane</keyword>
<keyword evidence="16" id="KW-1185">Reference proteome</keyword>
<dbReference type="GO" id="GO:0009055">
    <property type="term" value="F:electron transfer activity"/>
    <property type="evidence" value="ECO:0007669"/>
    <property type="project" value="InterPro"/>
</dbReference>
<dbReference type="EMBL" id="PZZZ01000003">
    <property type="protein sequence ID" value="PTM96434.1"/>
    <property type="molecule type" value="Genomic_DNA"/>
</dbReference>